<comment type="caution">
    <text evidence="2">The sequence shown here is derived from an EMBL/GenBank/DDBJ whole genome shotgun (WGS) entry which is preliminary data.</text>
</comment>
<reference evidence="2 3" key="1">
    <citation type="journal article" date="2019" name="Genome Biol. Evol.">
        <title>Insights into the evolution of the New World diploid cottons (Gossypium, subgenus Houzingenia) based on genome sequencing.</title>
        <authorList>
            <person name="Grover C.E."/>
            <person name="Arick M.A. 2nd"/>
            <person name="Thrash A."/>
            <person name="Conover J.L."/>
            <person name="Sanders W.S."/>
            <person name="Peterson D.G."/>
            <person name="Frelichowski J.E."/>
            <person name="Scheffler J.A."/>
            <person name="Scheffler B.E."/>
            <person name="Wendel J.F."/>
        </authorList>
    </citation>
    <scope>NUCLEOTIDE SEQUENCE [LARGE SCALE GENOMIC DNA]</scope>
    <source>
        <strain evidence="2">27</strain>
        <tissue evidence="2">Leaf</tissue>
    </source>
</reference>
<keyword evidence="3" id="KW-1185">Reference proteome</keyword>
<dbReference type="EMBL" id="JABFAC010000004">
    <property type="protein sequence ID" value="MBA0610540.1"/>
    <property type="molecule type" value="Genomic_DNA"/>
</dbReference>
<protein>
    <submittedName>
        <fullName evidence="2">Uncharacterized protein</fullName>
    </submittedName>
</protein>
<proteinExistence type="predicted"/>
<dbReference type="AlphaFoldDB" id="A0A7J8RAG8"/>
<dbReference type="Proteomes" id="UP000593561">
    <property type="component" value="Unassembled WGS sequence"/>
</dbReference>
<feature type="coiled-coil region" evidence="1">
    <location>
        <begin position="13"/>
        <end position="61"/>
    </location>
</feature>
<sequence length="76" mass="9031">MRTVGLGKTSEQWQEVQTRNEDLEKILSESQKEKGELKDRVAKLERSLRQYRNQNSAIELRASMSRIEEMKKEYKS</sequence>
<name>A0A7J8RAG8_GOSDV</name>
<evidence type="ECO:0000256" key="1">
    <source>
        <dbReference type="SAM" id="Coils"/>
    </source>
</evidence>
<accession>A0A7J8RAG8</accession>
<organism evidence="2 3">
    <name type="scientific">Gossypium davidsonii</name>
    <name type="common">Davidson's cotton</name>
    <name type="synonym">Gossypium klotzschianum subsp. davidsonii</name>
    <dbReference type="NCBI Taxonomy" id="34287"/>
    <lineage>
        <taxon>Eukaryota</taxon>
        <taxon>Viridiplantae</taxon>
        <taxon>Streptophyta</taxon>
        <taxon>Embryophyta</taxon>
        <taxon>Tracheophyta</taxon>
        <taxon>Spermatophyta</taxon>
        <taxon>Magnoliopsida</taxon>
        <taxon>eudicotyledons</taxon>
        <taxon>Gunneridae</taxon>
        <taxon>Pentapetalae</taxon>
        <taxon>rosids</taxon>
        <taxon>malvids</taxon>
        <taxon>Malvales</taxon>
        <taxon>Malvaceae</taxon>
        <taxon>Malvoideae</taxon>
        <taxon>Gossypium</taxon>
    </lineage>
</organism>
<keyword evidence="1" id="KW-0175">Coiled coil</keyword>
<evidence type="ECO:0000313" key="2">
    <source>
        <dbReference type="EMBL" id="MBA0610540.1"/>
    </source>
</evidence>
<gene>
    <name evidence="2" type="ORF">Godav_011367</name>
</gene>
<evidence type="ECO:0000313" key="3">
    <source>
        <dbReference type="Proteomes" id="UP000593561"/>
    </source>
</evidence>